<dbReference type="Gene3D" id="3.40.850.10">
    <property type="entry name" value="Kinesin motor domain"/>
    <property type="match status" value="1"/>
</dbReference>
<feature type="region of interest" description="Disordered" evidence="15">
    <location>
        <begin position="855"/>
        <end position="969"/>
    </location>
</feature>
<dbReference type="Proteomes" id="UP001374579">
    <property type="component" value="Unassembled WGS sequence"/>
</dbReference>
<dbReference type="PRINTS" id="PR00380">
    <property type="entry name" value="KINESINHEAVY"/>
</dbReference>
<dbReference type="InterPro" id="IPR019821">
    <property type="entry name" value="Kinesin_motor_CS"/>
</dbReference>
<keyword evidence="4 14" id="KW-0493">Microtubule</keyword>
<evidence type="ECO:0000256" key="11">
    <source>
        <dbReference type="ARBA" id="ARBA00023273"/>
    </source>
</evidence>
<dbReference type="EMBL" id="JBAMIC010000002">
    <property type="protein sequence ID" value="KAK7112371.1"/>
    <property type="molecule type" value="Genomic_DNA"/>
</dbReference>
<feature type="domain" description="Kinesin motor" evidence="16">
    <location>
        <begin position="21"/>
        <end position="356"/>
    </location>
</feature>
<dbReference type="GO" id="GO:0008017">
    <property type="term" value="F:microtubule binding"/>
    <property type="evidence" value="ECO:0007669"/>
    <property type="project" value="InterPro"/>
</dbReference>
<dbReference type="InterPro" id="IPR036961">
    <property type="entry name" value="Kinesin_motor_dom_sf"/>
</dbReference>
<evidence type="ECO:0000256" key="8">
    <source>
        <dbReference type="ARBA" id="ARBA00023069"/>
    </source>
</evidence>
<evidence type="ECO:0000256" key="2">
    <source>
        <dbReference type="ARBA" id="ARBA00004245"/>
    </source>
</evidence>
<feature type="binding site" evidence="13">
    <location>
        <begin position="114"/>
        <end position="121"/>
    </location>
    <ligand>
        <name>ATP</name>
        <dbReference type="ChEBI" id="CHEBI:30616"/>
    </ligand>
</feature>
<feature type="compositionally biased region" description="Polar residues" evidence="15">
    <location>
        <begin position="758"/>
        <end position="777"/>
    </location>
</feature>
<dbReference type="PROSITE" id="PS00411">
    <property type="entry name" value="KINESIN_MOTOR_1"/>
    <property type="match status" value="1"/>
</dbReference>
<gene>
    <name evidence="17" type="ORF">V1264_011837</name>
</gene>
<evidence type="ECO:0000256" key="13">
    <source>
        <dbReference type="PROSITE-ProRule" id="PRU00283"/>
    </source>
</evidence>
<organism evidence="17 18">
    <name type="scientific">Littorina saxatilis</name>
    <dbReference type="NCBI Taxonomy" id="31220"/>
    <lineage>
        <taxon>Eukaryota</taxon>
        <taxon>Metazoa</taxon>
        <taxon>Spiralia</taxon>
        <taxon>Lophotrochozoa</taxon>
        <taxon>Mollusca</taxon>
        <taxon>Gastropoda</taxon>
        <taxon>Caenogastropoda</taxon>
        <taxon>Littorinimorpha</taxon>
        <taxon>Littorinoidea</taxon>
        <taxon>Littorinidae</taxon>
        <taxon>Littorina</taxon>
    </lineage>
</organism>
<feature type="region of interest" description="Disordered" evidence="15">
    <location>
        <begin position="748"/>
        <end position="794"/>
    </location>
</feature>
<dbReference type="GO" id="GO:0005524">
    <property type="term" value="F:ATP binding"/>
    <property type="evidence" value="ECO:0007669"/>
    <property type="project" value="UniProtKB-UniRule"/>
</dbReference>
<evidence type="ECO:0000259" key="16">
    <source>
        <dbReference type="PROSITE" id="PS50067"/>
    </source>
</evidence>
<dbReference type="GO" id="GO:0007018">
    <property type="term" value="P:microtubule-based movement"/>
    <property type="evidence" value="ECO:0007669"/>
    <property type="project" value="InterPro"/>
</dbReference>
<evidence type="ECO:0000256" key="9">
    <source>
        <dbReference type="ARBA" id="ARBA00023175"/>
    </source>
</evidence>
<comment type="caution">
    <text evidence="17">The sequence shown here is derived from an EMBL/GenBank/DDBJ whole genome shotgun (WGS) entry which is preliminary data.</text>
</comment>
<dbReference type="SUPFAM" id="SSF52540">
    <property type="entry name" value="P-loop containing nucleoside triphosphate hydrolases"/>
    <property type="match status" value="1"/>
</dbReference>
<dbReference type="PROSITE" id="PS50067">
    <property type="entry name" value="KINESIN_MOTOR_2"/>
    <property type="match status" value="1"/>
</dbReference>
<evidence type="ECO:0000256" key="1">
    <source>
        <dbReference type="ARBA" id="ARBA00004138"/>
    </source>
</evidence>
<keyword evidence="6 13" id="KW-0067">ATP-binding</keyword>
<feature type="compositionally biased region" description="Basic residues" evidence="15">
    <location>
        <begin position="876"/>
        <end position="885"/>
    </location>
</feature>
<dbReference type="InterPro" id="IPR027640">
    <property type="entry name" value="Kinesin-like_fam"/>
</dbReference>
<evidence type="ECO:0000256" key="3">
    <source>
        <dbReference type="ARBA" id="ARBA00022490"/>
    </source>
</evidence>
<dbReference type="SMART" id="SM00129">
    <property type="entry name" value="KISc"/>
    <property type="match status" value="1"/>
</dbReference>
<keyword evidence="3" id="KW-0963">Cytoplasm</keyword>
<dbReference type="FunFam" id="3.40.850.10:FF:000037">
    <property type="entry name" value="kinesin-like protein KIF19"/>
    <property type="match status" value="1"/>
</dbReference>
<dbReference type="GO" id="GO:0005874">
    <property type="term" value="C:microtubule"/>
    <property type="evidence" value="ECO:0007669"/>
    <property type="project" value="UniProtKB-KW"/>
</dbReference>
<evidence type="ECO:0000256" key="6">
    <source>
        <dbReference type="ARBA" id="ARBA00022840"/>
    </source>
</evidence>
<evidence type="ECO:0000256" key="7">
    <source>
        <dbReference type="ARBA" id="ARBA00023054"/>
    </source>
</evidence>
<name>A0AAN9BVT9_9CAEN</name>
<proteinExistence type="inferred from homology"/>
<feature type="compositionally biased region" description="Basic and acidic residues" evidence="15">
    <location>
        <begin position="889"/>
        <end position="908"/>
    </location>
</feature>
<dbReference type="InterPro" id="IPR001752">
    <property type="entry name" value="Kinesin_motor_dom"/>
</dbReference>
<evidence type="ECO:0000256" key="15">
    <source>
        <dbReference type="SAM" id="MobiDB-lite"/>
    </source>
</evidence>
<accession>A0AAN9BVT9</accession>
<dbReference type="InterPro" id="IPR027417">
    <property type="entry name" value="P-loop_NTPase"/>
</dbReference>
<evidence type="ECO:0000256" key="5">
    <source>
        <dbReference type="ARBA" id="ARBA00022741"/>
    </source>
</evidence>
<keyword evidence="9 13" id="KW-0505">Motor protein</keyword>
<evidence type="ECO:0000256" key="4">
    <source>
        <dbReference type="ARBA" id="ARBA00022701"/>
    </source>
</evidence>
<protein>
    <recommendedName>
        <fullName evidence="14">Kinesin-like protein</fullName>
    </recommendedName>
</protein>
<keyword evidence="5 13" id="KW-0547">Nucleotide-binding</keyword>
<evidence type="ECO:0000256" key="10">
    <source>
        <dbReference type="ARBA" id="ARBA00023212"/>
    </source>
</evidence>
<reference evidence="17 18" key="1">
    <citation type="submission" date="2024-02" db="EMBL/GenBank/DDBJ databases">
        <title>Chromosome-scale genome assembly of the rough periwinkle Littorina saxatilis.</title>
        <authorList>
            <person name="De Jode A."/>
            <person name="Faria R."/>
            <person name="Formenti G."/>
            <person name="Sims Y."/>
            <person name="Smith T.P."/>
            <person name="Tracey A."/>
            <person name="Wood J.M.D."/>
            <person name="Zagrodzka Z.B."/>
            <person name="Johannesson K."/>
            <person name="Butlin R.K."/>
            <person name="Leder E.H."/>
        </authorList>
    </citation>
    <scope>NUCLEOTIDE SEQUENCE [LARGE SCALE GENOMIC DNA]</scope>
    <source>
        <strain evidence="17">Snail1</strain>
        <tissue evidence="17">Muscle</tissue>
    </source>
</reference>
<evidence type="ECO:0000313" key="17">
    <source>
        <dbReference type="EMBL" id="KAK7112371.1"/>
    </source>
</evidence>
<evidence type="ECO:0000256" key="12">
    <source>
        <dbReference type="ARBA" id="ARBA00055376"/>
    </source>
</evidence>
<dbReference type="CDD" id="cd01370">
    <property type="entry name" value="KISc_KIP3_like"/>
    <property type="match status" value="1"/>
</dbReference>
<comment type="similarity">
    <text evidence="13 14">Belongs to the TRAFAC class myosin-kinesin ATPase superfamily. Kinesin family.</text>
</comment>
<comment type="function">
    <text evidence="12">Plus end-directed microtubule-dependent motor protein that regulates the length of motile cilia by mediating depolymerization of microtubules at ciliary tips.</text>
</comment>
<keyword evidence="11" id="KW-0966">Cell projection</keyword>
<evidence type="ECO:0000256" key="14">
    <source>
        <dbReference type="RuleBase" id="RU000394"/>
    </source>
</evidence>
<feature type="compositionally biased region" description="Polar residues" evidence="15">
    <location>
        <begin position="913"/>
        <end position="943"/>
    </location>
</feature>
<feature type="compositionally biased region" description="Pro residues" evidence="15">
    <location>
        <begin position="705"/>
        <end position="721"/>
    </location>
</feature>
<dbReference type="Pfam" id="PF00225">
    <property type="entry name" value="Kinesin"/>
    <property type="match status" value="1"/>
</dbReference>
<dbReference type="PANTHER" id="PTHR47968:SF13">
    <property type="entry name" value="KINESIN-LIKE PROTEIN KIF19 ISOFORM X1"/>
    <property type="match status" value="1"/>
</dbReference>
<keyword evidence="7" id="KW-0175">Coiled coil</keyword>
<dbReference type="PANTHER" id="PTHR47968">
    <property type="entry name" value="CENTROMERE PROTEIN E"/>
    <property type="match status" value="1"/>
</dbReference>
<dbReference type="AlphaFoldDB" id="A0AAN9BVT9"/>
<keyword evidence="10" id="KW-0206">Cytoskeleton</keyword>
<evidence type="ECO:0000313" key="18">
    <source>
        <dbReference type="Proteomes" id="UP001374579"/>
    </source>
</evidence>
<keyword evidence="8" id="KW-0969">Cilium</keyword>
<keyword evidence="18" id="KW-1185">Reference proteome</keyword>
<feature type="region of interest" description="Disordered" evidence="15">
    <location>
        <begin position="701"/>
        <end position="734"/>
    </location>
</feature>
<comment type="subcellular location">
    <subcellularLocation>
        <location evidence="1">Cell projection</location>
        <location evidence="1">Cilium</location>
    </subcellularLocation>
    <subcellularLocation>
        <location evidence="2">Cytoplasm</location>
        <location evidence="2">Cytoskeleton</location>
    </subcellularLocation>
</comment>
<sequence length="969" mass="108644">MAVAVPESLKSNSRIGGGEQNFTVALRIRPLTEDEILQGAHPAAHKVEDNMLVLMDPAEDPDDILRVNRSREKQFVFDVTFDGNATQSDVYESTTKFLIDNVINGYNATVFAYGATGAGKTHTMLGTDEDPGIMVQALNDLFLEMERGSEDLAYKVTMSYLEIYNEMIRDLLTPSLGYLDLREDAKGNVQVAGISEVSARSTEEVMQMLVKGNRERTQESTAANAASSRSHAILQVTVQQRNRIRTTMQEIRTGKLFLIDLAGSERAANTHNRGKRMVEGAHINRSLLALGNCINALSDKNGPRYINYRDSKLTRLLKDALGGNCKTVMIAHISPASTQFEESRNTLVYADRAKHIKTKVRRNVTDVAYHIAQYTNIITELREEIMVLRNRLQDNGTRSHANIQAVQSEVLGSRLDMDRQELTRFKEQLLTSFKDQMELRRTLMELSNASMEVSLETSRNQLIVTEFEANQGRRRGELSNLDGDNRYLEDEKALELAGEDGRVDSEEVRVARDELKVLHDEKHKTQRVITTVQKELEVAQSKTRKLAEMIPMRVSGADQQEVVRLLCKVHQLEIENLESQSASLLRDFQIKKKDMVISRLFNNRSLIDDLIRRQRDLLDEHSVHCPKDLEDMYELYHQDREEMIRNGLEFSAISPLPDIPKPLPGLMYHPAVEGNPDVGEKVFTQSAKSQHARRSQVLSRLYRNDPPPDNGQGSPYPPPVAPSRQSKTSFEDREVIQTNTRSIAALAAKKRVRANGPVQDQNKSFASHTNPNGSSTYRPLYRPHPEGPPTTVAPTLTTSRLAQHDQLIDGGIAHEAIIFSDDNLSQNTLEKTSVHTDTSLPPLAPGADLAYRARKHDASENNRRRVGYSQQYAKTQARKNVRKNGQRYGEQDQAKKLYSDDNRSDAGRKGNTRNRYSNQAAVNGTVSDSSANSTPQTNGGTSKTSKKALPTIPQYRKGTISVTGHALPK</sequence>
<dbReference type="GO" id="GO:0003777">
    <property type="term" value="F:microtubule motor activity"/>
    <property type="evidence" value="ECO:0007669"/>
    <property type="project" value="InterPro"/>
</dbReference>
<dbReference type="GO" id="GO:0005929">
    <property type="term" value="C:cilium"/>
    <property type="evidence" value="ECO:0007669"/>
    <property type="project" value="UniProtKB-SubCell"/>
</dbReference>